<dbReference type="EMBL" id="JAGKQM010000012">
    <property type="protein sequence ID" value="KAH0896684.1"/>
    <property type="molecule type" value="Genomic_DNA"/>
</dbReference>
<organism evidence="2 3">
    <name type="scientific">Brassica napus</name>
    <name type="common">Rape</name>
    <dbReference type="NCBI Taxonomy" id="3708"/>
    <lineage>
        <taxon>Eukaryota</taxon>
        <taxon>Viridiplantae</taxon>
        <taxon>Streptophyta</taxon>
        <taxon>Embryophyta</taxon>
        <taxon>Tracheophyta</taxon>
        <taxon>Spermatophyta</taxon>
        <taxon>Magnoliopsida</taxon>
        <taxon>eudicotyledons</taxon>
        <taxon>Gunneridae</taxon>
        <taxon>Pentapetalae</taxon>
        <taxon>rosids</taxon>
        <taxon>malvids</taxon>
        <taxon>Brassicales</taxon>
        <taxon>Brassicaceae</taxon>
        <taxon>Brassiceae</taxon>
        <taxon>Brassica</taxon>
    </lineage>
</organism>
<evidence type="ECO:0000313" key="3">
    <source>
        <dbReference type="Proteomes" id="UP000824890"/>
    </source>
</evidence>
<protein>
    <submittedName>
        <fullName evidence="2">Uncharacterized protein</fullName>
    </submittedName>
</protein>
<dbReference type="Proteomes" id="UP000824890">
    <property type="component" value="Unassembled WGS sequence"/>
</dbReference>
<reference evidence="2 3" key="1">
    <citation type="submission" date="2021-05" db="EMBL/GenBank/DDBJ databases">
        <title>Genome Assembly of Synthetic Allotetraploid Brassica napus Reveals Homoeologous Exchanges between Subgenomes.</title>
        <authorList>
            <person name="Davis J.T."/>
        </authorList>
    </citation>
    <scope>NUCLEOTIDE SEQUENCE [LARGE SCALE GENOMIC DNA]</scope>
    <source>
        <strain evidence="3">cv. Da-Ae</strain>
        <tissue evidence="2">Seedling</tissue>
    </source>
</reference>
<evidence type="ECO:0000313" key="2">
    <source>
        <dbReference type="EMBL" id="KAH0896684.1"/>
    </source>
</evidence>
<proteinExistence type="predicted"/>
<feature type="region of interest" description="Disordered" evidence="1">
    <location>
        <begin position="13"/>
        <end position="37"/>
    </location>
</feature>
<keyword evidence="3" id="KW-1185">Reference proteome</keyword>
<feature type="compositionally biased region" description="Polar residues" evidence="1">
    <location>
        <begin position="21"/>
        <end position="36"/>
    </location>
</feature>
<gene>
    <name evidence="2" type="ORF">HID58_046252</name>
</gene>
<name>A0ABQ8AW05_BRANA</name>
<evidence type="ECO:0000256" key="1">
    <source>
        <dbReference type="SAM" id="MobiDB-lite"/>
    </source>
</evidence>
<accession>A0ABQ8AW05</accession>
<comment type="caution">
    <text evidence="2">The sequence shown here is derived from an EMBL/GenBank/DDBJ whole genome shotgun (WGS) entry which is preliminary data.</text>
</comment>
<sequence>MNNKASLGSLTNMPFLIRGGKNNQPLVKTTNPTVSSREAIGPNVQRRTNVIFFTATSAAVQTPCNRKNQVTSPVGISWVT</sequence>